<dbReference type="STRING" id="1406840.Q763_08365"/>
<comment type="caution">
    <text evidence="1">The sequence shown here is derived from an EMBL/GenBank/DDBJ whole genome shotgun (WGS) entry which is preliminary data.</text>
</comment>
<dbReference type="RefSeq" id="WP_035133040.1">
    <property type="nucleotide sequence ID" value="NZ_JRLV01000007.1"/>
</dbReference>
<dbReference type="Proteomes" id="UP000030129">
    <property type="component" value="Unassembled WGS sequence"/>
</dbReference>
<dbReference type="eggNOG" id="ENOG5031FIM">
    <property type="taxonomic scope" value="Bacteria"/>
</dbReference>
<dbReference type="EMBL" id="JRLV01000007">
    <property type="protein sequence ID" value="KGO81644.1"/>
    <property type="molecule type" value="Genomic_DNA"/>
</dbReference>
<evidence type="ECO:0000313" key="1">
    <source>
        <dbReference type="EMBL" id="KGO81644.1"/>
    </source>
</evidence>
<accession>A0A0A2LNZ3</accession>
<dbReference type="AlphaFoldDB" id="A0A0A2LNZ3"/>
<sequence>MVRAHSLLYAIFVCLIVAVLCAGLLYAANLYNQLNVYYNTHEELYIHNQSLVNYALGEMQESGSLPLDENEGIESAYETKPYGLLQLIIAHSFIKGDTVTSSHFAVPNTVDKTCVFLTNTNRPLTYSGDVVLVGNKKLPSTFIKPVHIDNRPNHLEKNVGQVQVSETKLPDMNQQLKDAFSINSAQSFELQEVVKSDSVFFNSFRNPLLELRLKGNELGNVNIKGNVLITGTDSILIKKTARLEDVIIKASKIYFEEGFEGTLQAFAGTKIETAKGVRLNYPSALCVNNTSANKGGILLKEGSVVNGALVLCGNEMQMLENNIMFIEKEGLITGSIYCTGRLVLQSDVKGSVYTNWFVHKTASTGYDNCLADIEINVLKRPQFFIPLPLLDNSNKSYETIKKVM</sequence>
<proteinExistence type="predicted"/>
<gene>
    <name evidence="1" type="ORF">Q763_08365</name>
</gene>
<name>A0A0A2LNZ3_9FLAO</name>
<organism evidence="1 2">
    <name type="scientific">Flavobacterium beibuense F44-8</name>
    <dbReference type="NCBI Taxonomy" id="1406840"/>
    <lineage>
        <taxon>Bacteria</taxon>
        <taxon>Pseudomonadati</taxon>
        <taxon>Bacteroidota</taxon>
        <taxon>Flavobacteriia</taxon>
        <taxon>Flavobacteriales</taxon>
        <taxon>Flavobacteriaceae</taxon>
        <taxon>Flavobacterium</taxon>
    </lineage>
</organism>
<keyword evidence="2" id="KW-1185">Reference proteome</keyword>
<protein>
    <submittedName>
        <fullName evidence="1">Uncharacterized protein</fullName>
    </submittedName>
</protein>
<reference evidence="1 2" key="1">
    <citation type="submission" date="2013-09" db="EMBL/GenBank/DDBJ databases">
        <authorList>
            <person name="Zeng Z."/>
            <person name="Chen C."/>
        </authorList>
    </citation>
    <scope>NUCLEOTIDE SEQUENCE [LARGE SCALE GENOMIC DNA]</scope>
    <source>
        <strain evidence="1 2">F44-8</strain>
    </source>
</reference>
<evidence type="ECO:0000313" key="2">
    <source>
        <dbReference type="Proteomes" id="UP000030129"/>
    </source>
</evidence>